<dbReference type="InterPro" id="IPR003718">
    <property type="entry name" value="OsmC/Ohr_fam"/>
</dbReference>
<dbReference type="OMA" id="IHMHFVV"/>
<sequence length="136" mass="15265">METKVVWNGKMQFVGTTPSNFTIVMDAVPEHGGENKGPAPMELIPVALGGCTGMDVISILNKMKEKVEHFEMRITTERATEHPKVYTKVHIEYIFKGENLNEENIKKAIELSQNKYCSVSAILRGTAEVTYSYKIL</sequence>
<protein>
    <submittedName>
        <fullName evidence="1">OsmC family peroxiredoxin</fullName>
    </submittedName>
</protein>
<dbReference type="EMBL" id="DTDV01000015">
    <property type="protein sequence ID" value="HGK23873.1"/>
    <property type="molecule type" value="Genomic_DNA"/>
</dbReference>
<proteinExistence type="predicted"/>
<comment type="caution">
    <text evidence="1">The sequence shown here is derived from an EMBL/GenBank/DDBJ whole genome shotgun (WGS) entry which is preliminary data.</text>
</comment>
<dbReference type="InterPro" id="IPR015946">
    <property type="entry name" value="KH_dom-like_a/b"/>
</dbReference>
<dbReference type="SUPFAM" id="SSF82784">
    <property type="entry name" value="OsmC-like"/>
    <property type="match status" value="1"/>
</dbReference>
<dbReference type="PANTHER" id="PTHR34352:SF1">
    <property type="entry name" value="PROTEIN YHFA"/>
    <property type="match status" value="1"/>
</dbReference>
<dbReference type="RefSeq" id="WP_012547641.1">
    <property type="nucleotide sequence ID" value="NZ_VTFL01000006.1"/>
</dbReference>
<gene>
    <name evidence="1" type="ORF">ENU78_05440</name>
</gene>
<dbReference type="Pfam" id="PF02566">
    <property type="entry name" value="OsmC"/>
    <property type="match status" value="1"/>
</dbReference>
<evidence type="ECO:0000313" key="1">
    <source>
        <dbReference type="EMBL" id="HGK23873.1"/>
    </source>
</evidence>
<dbReference type="Gene3D" id="2.20.25.10">
    <property type="match status" value="1"/>
</dbReference>
<organism evidence="1">
    <name type="scientific">Dictyoglomus thermophilum</name>
    <dbReference type="NCBI Taxonomy" id="14"/>
    <lineage>
        <taxon>Bacteria</taxon>
        <taxon>Pseudomonadati</taxon>
        <taxon>Dictyoglomota</taxon>
        <taxon>Dictyoglomia</taxon>
        <taxon>Dictyoglomales</taxon>
        <taxon>Dictyoglomaceae</taxon>
        <taxon>Dictyoglomus</taxon>
    </lineage>
</organism>
<dbReference type="PANTHER" id="PTHR34352">
    <property type="entry name" value="PROTEIN YHFA"/>
    <property type="match status" value="1"/>
</dbReference>
<accession>A0A7C2CLV3</accession>
<name>A0A7C2CLV3_DICTH</name>
<dbReference type="AlphaFoldDB" id="A0A7C2CLV3"/>
<dbReference type="InterPro" id="IPR036102">
    <property type="entry name" value="OsmC/Ohrsf"/>
</dbReference>
<dbReference type="Gene3D" id="3.30.300.20">
    <property type="match status" value="1"/>
</dbReference>
<reference evidence="1" key="1">
    <citation type="journal article" date="2020" name="mSystems">
        <title>Genome- and Community-Level Interaction Insights into Carbon Utilization and Element Cycling Functions of Hydrothermarchaeota in Hydrothermal Sediment.</title>
        <authorList>
            <person name="Zhou Z."/>
            <person name="Liu Y."/>
            <person name="Xu W."/>
            <person name="Pan J."/>
            <person name="Luo Z.H."/>
            <person name="Li M."/>
        </authorList>
    </citation>
    <scope>NUCLEOTIDE SEQUENCE [LARGE SCALE GENOMIC DNA]</scope>
    <source>
        <strain evidence="1">SpSt-70</strain>
    </source>
</reference>